<comment type="caution">
    <text evidence="1">The sequence shown here is derived from an EMBL/GenBank/DDBJ whole genome shotgun (WGS) entry which is preliminary data.</text>
</comment>
<reference evidence="1 2" key="1">
    <citation type="submission" date="2024-01" db="EMBL/GenBank/DDBJ databases">
        <title>The complete chloroplast genome sequence of Lithospermum erythrorhizon: insights into the phylogenetic relationship among Boraginaceae species and the maternal lineages of purple gromwells.</title>
        <authorList>
            <person name="Okada T."/>
            <person name="Watanabe K."/>
        </authorList>
    </citation>
    <scope>NUCLEOTIDE SEQUENCE [LARGE SCALE GENOMIC DNA]</scope>
</reference>
<dbReference type="EMBL" id="BAABME010000802">
    <property type="protein sequence ID" value="GAA0145566.1"/>
    <property type="molecule type" value="Genomic_DNA"/>
</dbReference>
<keyword evidence="2" id="KW-1185">Reference proteome</keyword>
<gene>
    <name evidence="1" type="ORF">LIER_05736</name>
</gene>
<protein>
    <recommendedName>
        <fullName evidence="3">Maturase K</fullName>
    </recommendedName>
</protein>
<evidence type="ECO:0008006" key="3">
    <source>
        <dbReference type="Google" id="ProtNLM"/>
    </source>
</evidence>
<accession>A0AAV3P489</accession>
<dbReference type="AlphaFoldDB" id="A0AAV3P489"/>
<proteinExistence type="predicted"/>
<dbReference type="Proteomes" id="UP001454036">
    <property type="component" value="Unassembled WGS sequence"/>
</dbReference>
<evidence type="ECO:0000313" key="1">
    <source>
        <dbReference type="EMBL" id="GAA0145566.1"/>
    </source>
</evidence>
<name>A0AAV3P489_LITER</name>
<sequence length="142" mass="16367">MLSSSDKRGRLPVNPRRLIEFNKLINDCKLVYLSFERTKVHLDPHRNDIKVIKDSSNNWISDPIDIANHITKHFSLLFTSGTQHSPRLFPFSHCLQPLQIAGHLSILTNPINDDEILKAFKSFKPFKSPRPDGLHPLFFHSC</sequence>
<evidence type="ECO:0000313" key="2">
    <source>
        <dbReference type="Proteomes" id="UP001454036"/>
    </source>
</evidence>
<organism evidence="1 2">
    <name type="scientific">Lithospermum erythrorhizon</name>
    <name type="common">Purple gromwell</name>
    <name type="synonym">Lithospermum officinale var. erythrorhizon</name>
    <dbReference type="NCBI Taxonomy" id="34254"/>
    <lineage>
        <taxon>Eukaryota</taxon>
        <taxon>Viridiplantae</taxon>
        <taxon>Streptophyta</taxon>
        <taxon>Embryophyta</taxon>
        <taxon>Tracheophyta</taxon>
        <taxon>Spermatophyta</taxon>
        <taxon>Magnoliopsida</taxon>
        <taxon>eudicotyledons</taxon>
        <taxon>Gunneridae</taxon>
        <taxon>Pentapetalae</taxon>
        <taxon>asterids</taxon>
        <taxon>lamiids</taxon>
        <taxon>Boraginales</taxon>
        <taxon>Boraginaceae</taxon>
        <taxon>Boraginoideae</taxon>
        <taxon>Lithospermeae</taxon>
        <taxon>Lithospermum</taxon>
    </lineage>
</organism>